<sequence>MYEHAAIELLAGEQVVHATHARIAPTLTEVIVILLCAPVALVIWLFIHRAFRSVTYIMTTQRVLIVEKQGIADQIRIQDIQRVQARRHAMMISGMGKRLWLARLQNGWQFDTILTRVRELRKAQ</sequence>
<reference evidence="2 3" key="1">
    <citation type="journal article" date="2017" name="Front. Microbiol.">
        <title>Phaeobacter piscinae sp. nov., a species of the Roseobacter group and potential aquaculture probiont.</title>
        <authorList>
            <person name="Sonnenschein E.C."/>
            <person name="Phippen C.B.W."/>
            <person name="Nielsen K.F."/>
            <person name="Mateiu R.V."/>
            <person name="Melchiorsen J."/>
            <person name="Gram L."/>
            <person name="Overmann J."/>
            <person name="Freese H.M."/>
        </authorList>
    </citation>
    <scope>NUCLEOTIDE SEQUENCE [LARGE SCALE GENOMIC DNA]</scope>
    <source>
        <strain evidence="2 3">P88</strain>
    </source>
</reference>
<organism evidence="2 3">
    <name type="scientific">Phaeobacter inhibens</name>
    <dbReference type="NCBI Taxonomy" id="221822"/>
    <lineage>
        <taxon>Bacteria</taxon>
        <taxon>Pseudomonadati</taxon>
        <taxon>Pseudomonadota</taxon>
        <taxon>Alphaproteobacteria</taxon>
        <taxon>Rhodobacterales</taxon>
        <taxon>Roseobacteraceae</taxon>
        <taxon>Phaeobacter</taxon>
    </lineage>
</organism>
<proteinExistence type="predicted"/>
<evidence type="ECO:0000313" key="3">
    <source>
        <dbReference type="Proteomes" id="UP000236447"/>
    </source>
</evidence>
<feature type="transmembrane region" description="Helical" evidence="1">
    <location>
        <begin position="30"/>
        <end position="47"/>
    </location>
</feature>
<dbReference type="AlphaFoldDB" id="A0A2I7KD22"/>
<reference evidence="2 3" key="2">
    <citation type="journal article" date="2017" name="Genome Biol. Evol.">
        <title>Trajectories and Drivers of Genome Evolution in Surface-Associated Marine Phaeobacter.</title>
        <authorList>
            <person name="Freese H.M."/>
            <person name="Sikorski J."/>
            <person name="Bunk B."/>
            <person name="Scheuner C."/>
            <person name="Meier-Kolthoff J.P."/>
            <person name="Sproer C."/>
            <person name="Gram L."/>
            <person name="Overmann J."/>
        </authorList>
    </citation>
    <scope>NUCLEOTIDE SEQUENCE [LARGE SCALE GENOMIC DNA]</scope>
    <source>
        <strain evidence="2 3">P88</strain>
    </source>
</reference>
<dbReference type="EMBL" id="CP010725">
    <property type="protein sequence ID" value="AUR00499.1"/>
    <property type="molecule type" value="Genomic_DNA"/>
</dbReference>
<gene>
    <name evidence="2" type="ORF">PhaeoP88_03168</name>
</gene>
<keyword evidence="1" id="KW-1133">Transmembrane helix</keyword>
<evidence type="ECO:0000313" key="2">
    <source>
        <dbReference type="EMBL" id="AUR00499.1"/>
    </source>
</evidence>
<keyword evidence="1" id="KW-0812">Transmembrane</keyword>
<accession>A0A2I7KD22</accession>
<evidence type="ECO:0008006" key="4">
    <source>
        <dbReference type="Google" id="ProtNLM"/>
    </source>
</evidence>
<protein>
    <recommendedName>
        <fullName evidence="4">Bacterial PH domain protein</fullName>
    </recommendedName>
</protein>
<keyword evidence="1" id="KW-0472">Membrane</keyword>
<evidence type="ECO:0000256" key="1">
    <source>
        <dbReference type="SAM" id="Phobius"/>
    </source>
</evidence>
<name>A0A2I7KD22_9RHOB</name>
<dbReference type="Proteomes" id="UP000236447">
    <property type="component" value="Chromosome"/>
</dbReference>